<comment type="caution">
    <text evidence="6">The sequence shown here is derived from an EMBL/GenBank/DDBJ whole genome shotgun (WGS) entry which is preliminary data.</text>
</comment>
<dbReference type="InterPro" id="IPR032275">
    <property type="entry name" value="DUF4986"/>
</dbReference>
<dbReference type="RefSeq" id="WP_349245649.1">
    <property type="nucleotide sequence ID" value="NZ_JASCXX010000018.1"/>
</dbReference>
<keyword evidence="6" id="KW-0378">Hydrolase</keyword>
<feature type="domain" description="DUF4986" evidence="3">
    <location>
        <begin position="570"/>
        <end position="625"/>
    </location>
</feature>
<dbReference type="SUPFAM" id="SSF48208">
    <property type="entry name" value="Six-hairpin glycosidases"/>
    <property type="match status" value="1"/>
</dbReference>
<evidence type="ECO:0000259" key="2">
    <source>
        <dbReference type="Pfam" id="PF07944"/>
    </source>
</evidence>
<dbReference type="GO" id="GO:0005975">
    <property type="term" value="P:carbohydrate metabolic process"/>
    <property type="evidence" value="ECO:0007669"/>
    <property type="project" value="InterPro"/>
</dbReference>
<keyword evidence="1" id="KW-0732">Signal</keyword>
<reference evidence="6" key="1">
    <citation type="submission" date="2023-05" db="EMBL/GenBank/DDBJ databases">
        <title>Anaerotaeda fermentans gen. nov., sp. nov., a novel anaerobic planctomycete of the new family within the order Sedimentisphaerales isolated from Taman Peninsula, Russia.</title>
        <authorList>
            <person name="Khomyakova M.A."/>
            <person name="Merkel A.Y."/>
            <person name="Slobodkin A.I."/>
        </authorList>
    </citation>
    <scope>NUCLEOTIDE SEQUENCE</scope>
    <source>
        <strain evidence="6">M17dextr</strain>
    </source>
</reference>
<dbReference type="PANTHER" id="PTHR31151:SF0">
    <property type="entry name" value="PROLINE-TRNA LIGASE (DUF1680)"/>
    <property type="match status" value="1"/>
</dbReference>
<dbReference type="Pfam" id="PF20736">
    <property type="entry name" value="Glyco_hydro127M"/>
    <property type="match status" value="1"/>
</dbReference>
<proteinExistence type="predicted"/>
<gene>
    <name evidence="6" type="ORF">QJ522_14360</name>
</gene>
<dbReference type="Pfam" id="PF20620">
    <property type="entry name" value="DUF6805"/>
    <property type="match status" value="1"/>
</dbReference>
<name>A0AAW6U160_9BACT</name>
<dbReference type="EMBL" id="JASCXX010000018">
    <property type="protein sequence ID" value="MDI6450239.1"/>
    <property type="molecule type" value="Genomic_DNA"/>
</dbReference>
<evidence type="ECO:0000259" key="5">
    <source>
        <dbReference type="Pfam" id="PF20736"/>
    </source>
</evidence>
<sequence>MSRHRYTLIAILAFVVWPSTSTVNAAVWPSGREVAPLQARPFDLRDVTLLDGPFREAMRRNQRYLHDLESDRLLWYFRKTAGLATPGEPMGGWERMELRGHTMGHYLSACALMVASTGDEKLKAKADAIIVELARCQKALGSGYLSAYPEEQIDRVIALKQVWAPWYTLHKIYAGLIDMYVYCGNAQALEIAQGMARWAKGRLDPLDRAAMQEMLNHTEQGGMNETLANLYGVTGERAWLELAERFNADAYNNPLILHRDEMKGLHVNSFIPNVIGTARQYELTGAPTTRRIAEFFWRSVVHGRTYCTGGTSIDEHWRSDPYRLADQLGAHTQETCCTYNMLKLTRHLFAWEPDAAYMDYYERSLINSILATQDPSTGMMMYFVTLASGCWKYFNTPRDSFWCCTGSGLENHAKYADTIYFHNDDTLWVNLFIASELNWKGKGIIVRQQTSFPEVSATKLTFDASQPVELDLRLRVPEWATQGVTLKIDGQPQAVTAQPGSFLSIRRTWQSKTQVEMTMPMGLWLCPMPDDPNLAAVMYGPLVLAGALGEVPQDLIYTTNNWFQFPEDRIVGAPVLVTTQRDPQAWIHPVEGKPLTFRTNGVGRPNDVTLVPYHRLFDQHYAIYWRLTDEAGWQRIQAERRAREEASAREAARQAALDARKIDAVEIGVSDSEKAHQMKGENTRTGTHAGCRWRDAENGWFEYRLKVLPSRSVKLHCTYWGSDSGRVFDILVDGTKIATQKLAQNKPGEFFDVEYAIDASLIEGKESVVVRFSAHRGSTAGGLFGCATLRPNP</sequence>
<protein>
    <submittedName>
        <fullName evidence="6">Glycoside hydrolase family 127 protein</fullName>
    </submittedName>
</protein>
<dbReference type="Pfam" id="PF07944">
    <property type="entry name" value="Beta-AFase-like_GH127_cat"/>
    <property type="match status" value="1"/>
</dbReference>
<dbReference type="InterPro" id="IPR012878">
    <property type="entry name" value="Beta-AFase-like_GH127_cat"/>
</dbReference>
<evidence type="ECO:0000256" key="1">
    <source>
        <dbReference type="SAM" id="SignalP"/>
    </source>
</evidence>
<feature type="domain" description="Non-reducing end beta-L-arabinofuranosidase-like GH127 catalytic" evidence="2">
    <location>
        <begin position="46"/>
        <end position="416"/>
    </location>
</feature>
<dbReference type="InterPro" id="IPR008928">
    <property type="entry name" value="6-hairpin_glycosidase_sf"/>
</dbReference>
<evidence type="ECO:0000259" key="3">
    <source>
        <dbReference type="Pfam" id="PF16375"/>
    </source>
</evidence>
<dbReference type="Pfam" id="PF16375">
    <property type="entry name" value="DUF4986"/>
    <property type="match status" value="1"/>
</dbReference>
<keyword evidence="7" id="KW-1185">Reference proteome</keyword>
<dbReference type="AlphaFoldDB" id="A0AAW6U160"/>
<evidence type="ECO:0000259" key="4">
    <source>
        <dbReference type="Pfam" id="PF20620"/>
    </source>
</evidence>
<feature type="domain" description="Glycoside hydrolase GH146 substrate-binding" evidence="4">
    <location>
        <begin position="656"/>
        <end position="785"/>
    </location>
</feature>
<organism evidence="6 7">
    <name type="scientific">Anaerobaca lacustris</name>
    <dbReference type="NCBI Taxonomy" id="3044600"/>
    <lineage>
        <taxon>Bacteria</taxon>
        <taxon>Pseudomonadati</taxon>
        <taxon>Planctomycetota</taxon>
        <taxon>Phycisphaerae</taxon>
        <taxon>Sedimentisphaerales</taxon>
        <taxon>Anaerobacaceae</taxon>
        <taxon>Anaerobaca</taxon>
    </lineage>
</organism>
<accession>A0AAW6U160</accession>
<dbReference type="PANTHER" id="PTHR31151">
    <property type="entry name" value="PROLINE-TRNA LIGASE (DUF1680)"/>
    <property type="match status" value="1"/>
</dbReference>
<dbReference type="GO" id="GO:0016787">
    <property type="term" value="F:hydrolase activity"/>
    <property type="evidence" value="ECO:0007669"/>
    <property type="project" value="UniProtKB-KW"/>
</dbReference>
<feature type="chain" id="PRO_5043666927" evidence="1">
    <location>
        <begin position="26"/>
        <end position="793"/>
    </location>
</feature>
<feature type="domain" description="Non-reducing end beta-L-arabinofuranosidase-like GH127 middle" evidence="5">
    <location>
        <begin position="426"/>
        <end position="521"/>
    </location>
</feature>
<dbReference type="Proteomes" id="UP001431776">
    <property type="component" value="Unassembled WGS sequence"/>
</dbReference>
<evidence type="ECO:0000313" key="6">
    <source>
        <dbReference type="EMBL" id="MDI6450239.1"/>
    </source>
</evidence>
<dbReference type="InterPro" id="IPR049046">
    <property type="entry name" value="Beta-AFase-like_GH127_middle"/>
</dbReference>
<feature type="signal peptide" evidence="1">
    <location>
        <begin position="1"/>
        <end position="25"/>
    </location>
</feature>
<dbReference type="InterPro" id="IPR046544">
    <property type="entry name" value="GH146_SB_dom"/>
</dbReference>
<evidence type="ECO:0000313" key="7">
    <source>
        <dbReference type="Proteomes" id="UP001431776"/>
    </source>
</evidence>